<evidence type="ECO:0000259" key="2">
    <source>
        <dbReference type="Pfam" id="PF12146"/>
    </source>
</evidence>
<keyword evidence="1" id="KW-0812">Transmembrane</keyword>
<dbReference type="Pfam" id="PF12146">
    <property type="entry name" value="Hydrolase_4"/>
    <property type="match status" value="1"/>
</dbReference>
<gene>
    <name evidence="3" type="ORF">CR194_09795</name>
</gene>
<keyword evidence="1" id="KW-0472">Membrane</keyword>
<protein>
    <recommendedName>
        <fullName evidence="2">Serine aminopeptidase S33 domain-containing protein</fullName>
    </recommendedName>
</protein>
<dbReference type="InterPro" id="IPR022742">
    <property type="entry name" value="Hydrolase_4"/>
</dbReference>
<evidence type="ECO:0000256" key="1">
    <source>
        <dbReference type="SAM" id="Phobius"/>
    </source>
</evidence>
<dbReference type="Gene3D" id="3.40.50.1820">
    <property type="entry name" value="alpha/beta hydrolase"/>
    <property type="match status" value="1"/>
</dbReference>
<dbReference type="Proteomes" id="UP000248214">
    <property type="component" value="Unassembled WGS sequence"/>
</dbReference>
<keyword evidence="1" id="KW-1133">Transmembrane helix</keyword>
<dbReference type="AlphaFoldDB" id="A0A323TVC2"/>
<keyword evidence="4" id="KW-1185">Reference proteome</keyword>
<proteinExistence type="predicted"/>
<sequence>MLMNIHKLLKIIFGVAIVGVILYGVNVGLFYFNQEDILFQEPDLSEERAAEVVRENDRVEEITMEVEEGVSLHGWLLESQSESSDPAPLLIYFGGNSEELSRSFDQFSSMDDWSVLLMNHRGYGLSEGTPSERNLFHDARYMYDELTAREDIDSSRVVVMGRSMGTAPATHLSKERDVSGTILVSPYDTRTRLMEHRQPYLPVKWLIRHPFKLSEKAGEIDSPLLAFLATEDEVIPPEHSEVTVESWSGEAEIVWLEGYDHNDLQGSPDFLDNIHRFLDEVQ</sequence>
<dbReference type="EMBL" id="PDOD01000002">
    <property type="protein sequence ID" value="PYZ93455.1"/>
    <property type="molecule type" value="Genomic_DNA"/>
</dbReference>
<feature type="domain" description="Serine aminopeptidase S33" evidence="2">
    <location>
        <begin position="111"/>
        <end position="187"/>
    </location>
</feature>
<evidence type="ECO:0000313" key="3">
    <source>
        <dbReference type="EMBL" id="PYZ93455.1"/>
    </source>
</evidence>
<dbReference type="PANTHER" id="PTHR12277">
    <property type="entry name" value="ALPHA/BETA HYDROLASE DOMAIN-CONTAINING PROTEIN"/>
    <property type="match status" value="1"/>
</dbReference>
<comment type="caution">
    <text evidence="3">The sequence shown here is derived from an EMBL/GenBank/DDBJ whole genome shotgun (WGS) entry which is preliminary data.</text>
</comment>
<dbReference type="PANTHER" id="PTHR12277:SF81">
    <property type="entry name" value="PROTEIN ABHD13"/>
    <property type="match status" value="1"/>
</dbReference>
<evidence type="ECO:0000313" key="4">
    <source>
        <dbReference type="Proteomes" id="UP000248214"/>
    </source>
</evidence>
<feature type="transmembrane region" description="Helical" evidence="1">
    <location>
        <begin position="12"/>
        <end position="32"/>
    </location>
</feature>
<dbReference type="InterPro" id="IPR029058">
    <property type="entry name" value="AB_hydrolase_fold"/>
</dbReference>
<accession>A0A323TVC2</accession>
<name>A0A323TVC2_9BACI</name>
<dbReference type="SUPFAM" id="SSF53474">
    <property type="entry name" value="alpha/beta-Hydrolases"/>
    <property type="match status" value="1"/>
</dbReference>
<reference evidence="3 4" key="1">
    <citation type="submission" date="2017-10" db="EMBL/GenBank/DDBJ databases">
        <title>Bacillus sp. nov., a halophilic bacterium isolated from a Keqin Lake.</title>
        <authorList>
            <person name="Wang H."/>
        </authorList>
    </citation>
    <scope>NUCLEOTIDE SEQUENCE [LARGE SCALE GENOMIC DNA]</scope>
    <source>
        <strain evidence="3 4">KQ-12</strain>
    </source>
</reference>
<organism evidence="3 4">
    <name type="scientific">Salipaludibacillus keqinensis</name>
    <dbReference type="NCBI Taxonomy" id="2045207"/>
    <lineage>
        <taxon>Bacteria</taxon>
        <taxon>Bacillati</taxon>
        <taxon>Bacillota</taxon>
        <taxon>Bacilli</taxon>
        <taxon>Bacillales</taxon>
        <taxon>Bacillaceae</taxon>
    </lineage>
</organism>